<evidence type="ECO:0000313" key="2">
    <source>
        <dbReference type="EMBL" id="QHU03408.1"/>
    </source>
</evidence>
<accession>A0A6C0JI02</accession>
<organism evidence="2">
    <name type="scientific">viral metagenome</name>
    <dbReference type="NCBI Taxonomy" id="1070528"/>
    <lineage>
        <taxon>unclassified sequences</taxon>
        <taxon>metagenomes</taxon>
        <taxon>organismal metagenomes</taxon>
    </lineage>
</organism>
<reference evidence="2" key="1">
    <citation type="journal article" date="2020" name="Nature">
        <title>Giant virus diversity and host interactions through global metagenomics.</title>
        <authorList>
            <person name="Schulz F."/>
            <person name="Roux S."/>
            <person name="Paez-Espino D."/>
            <person name="Jungbluth S."/>
            <person name="Walsh D.A."/>
            <person name="Denef V.J."/>
            <person name="McMahon K.D."/>
            <person name="Konstantinidis K.T."/>
            <person name="Eloe-Fadrosh E.A."/>
            <person name="Kyrpides N.C."/>
            <person name="Woyke T."/>
        </authorList>
    </citation>
    <scope>NUCLEOTIDE SEQUENCE</scope>
    <source>
        <strain evidence="2">GVMAG-M-3300026093-6</strain>
    </source>
</reference>
<feature type="transmembrane region" description="Helical" evidence="1">
    <location>
        <begin position="14"/>
        <end position="30"/>
    </location>
</feature>
<evidence type="ECO:0000256" key="1">
    <source>
        <dbReference type="SAM" id="Phobius"/>
    </source>
</evidence>
<keyword evidence="1" id="KW-1133">Transmembrane helix</keyword>
<name>A0A6C0JI02_9ZZZZ</name>
<proteinExistence type="predicted"/>
<dbReference type="EMBL" id="MN740377">
    <property type="protein sequence ID" value="QHU03408.1"/>
    <property type="molecule type" value="Genomic_DNA"/>
</dbReference>
<protein>
    <submittedName>
        <fullName evidence="2">Uncharacterized protein</fullName>
    </submittedName>
</protein>
<keyword evidence="1" id="KW-0812">Transmembrane</keyword>
<sequence length="239" mass="28600">MINDINYAFNKKDYFYYFFIGLIIFIFISKTSLFNFDNIIPFIITLGILYFLVKKKIIKDFSDMDLQNNKLKKINVDRYKYLRTDVYIIDAIIKLNNLSLINRTKFNQFLKYTDKFFMYYAMSKAKNLKPVNVYENAYDNSVRALNTLLSFQIELKNYGYLINDREISTEKNITINNNFDSSIEDIRKRFSLFLTEIEKKINKDWFKGEINIYSKPIYPDDVKNVSSSDILYSDKFNLL</sequence>
<dbReference type="AlphaFoldDB" id="A0A6C0JI02"/>
<keyword evidence="1" id="KW-0472">Membrane</keyword>
<feature type="transmembrane region" description="Helical" evidence="1">
    <location>
        <begin position="36"/>
        <end position="53"/>
    </location>
</feature>